<name>A0ABU6MKR0_9BACI</name>
<comment type="similarity">
    <text evidence="2 5">Belongs to the RecX family.</text>
</comment>
<evidence type="ECO:0000259" key="8">
    <source>
        <dbReference type="Pfam" id="PF21981"/>
    </source>
</evidence>
<dbReference type="NCBIfam" id="NF010733">
    <property type="entry name" value="PRK14135.1"/>
    <property type="match status" value="1"/>
</dbReference>
<protein>
    <recommendedName>
        <fullName evidence="3 5">Regulatory protein RecX</fullName>
    </recommendedName>
</protein>
<evidence type="ECO:0000256" key="3">
    <source>
        <dbReference type="ARBA" id="ARBA00018111"/>
    </source>
</evidence>
<feature type="domain" description="RecX second three-helical" evidence="7">
    <location>
        <begin position="108"/>
        <end position="149"/>
    </location>
</feature>
<keyword evidence="4 5" id="KW-0963">Cytoplasm</keyword>
<dbReference type="Proteomes" id="UP001341444">
    <property type="component" value="Unassembled WGS sequence"/>
</dbReference>
<feature type="domain" description="RecX third three-helical" evidence="8">
    <location>
        <begin position="157"/>
        <end position="202"/>
    </location>
</feature>
<reference evidence="10 11" key="1">
    <citation type="submission" date="2023-03" db="EMBL/GenBank/DDBJ databases">
        <title>Bacillus Genome Sequencing.</title>
        <authorList>
            <person name="Dunlap C."/>
        </authorList>
    </citation>
    <scope>NUCLEOTIDE SEQUENCE [LARGE SCALE GENOMIC DNA]</scope>
    <source>
        <strain evidence="10 11">B-23453</strain>
    </source>
</reference>
<feature type="domain" description="RecX first three-helical" evidence="9">
    <location>
        <begin position="64"/>
        <end position="101"/>
    </location>
</feature>
<dbReference type="InterPro" id="IPR053924">
    <property type="entry name" value="RecX_HTH_2nd"/>
</dbReference>
<dbReference type="HAMAP" id="MF_01114">
    <property type="entry name" value="RecX"/>
    <property type="match status" value="1"/>
</dbReference>
<dbReference type="EMBL" id="JARMAB010000028">
    <property type="protein sequence ID" value="MED1204982.1"/>
    <property type="molecule type" value="Genomic_DNA"/>
</dbReference>
<evidence type="ECO:0000256" key="5">
    <source>
        <dbReference type="HAMAP-Rule" id="MF_01114"/>
    </source>
</evidence>
<dbReference type="Gene3D" id="1.10.10.10">
    <property type="entry name" value="Winged helix-like DNA-binding domain superfamily/Winged helix DNA-binding domain"/>
    <property type="match status" value="4"/>
</dbReference>
<comment type="caution">
    <text evidence="10">The sequence shown here is derived from an EMBL/GenBank/DDBJ whole genome shotgun (WGS) entry which is preliminary data.</text>
</comment>
<sequence>MPIITKISAQKTNTERFNLFIDEKYAFSVDADVLARFQLSKGKELSALDLTEIEYQDDIRKGVNSAIQFLSFRMRSEKEVRDYLKKSELDEAIIQEVIHKLFKRNYLNDLEFAKAYVRTQMNTAKKGPVILKQELQAKGINVHEIELALEEYSNELQVENAMALAVKTIKQNRKLAEKMVQQKMEQVLVRKGFMHHTINIVLEEAAYEKGEDEQWEAIMEQGRKAHRRFQKFEGFEYAQKMKQALYRKGFPIELIERFIEENAQVDDREVD</sequence>
<accession>A0ABU6MKR0</accession>
<evidence type="ECO:0000259" key="9">
    <source>
        <dbReference type="Pfam" id="PF21982"/>
    </source>
</evidence>
<dbReference type="InterPro" id="IPR036388">
    <property type="entry name" value="WH-like_DNA-bd_sf"/>
</dbReference>
<feature type="domain" description="RecX third three-helical" evidence="8">
    <location>
        <begin position="212"/>
        <end position="259"/>
    </location>
</feature>
<evidence type="ECO:0000313" key="10">
    <source>
        <dbReference type="EMBL" id="MED1204982.1"/>
    </source>
</evidence>
<evidence type="ECO:0000313" key="11">
    <source>
        <dbReference type="Proteomes" id="UP001341444"/>
    </source>
</evidence>
<keyword evidence="6" id="KW-0175">Coiled coil</keyword>
<dbReference type="InterPro" id="IPR053926">
    <property type="entry name" value="RecX_HTH_1st"/>
</dbReference>
<proteinExistence type="inferred from homology"/>
<comment type="subcellular location">
    <subcellularLocation>
        <location evidence="1 5">Cytoplasm</location>
    </subcellularLocation>
</comment>
<evidence type="ECO:0000256" key="2">
    <source>
        <dbReference type="ARBA" id="ARBA00009695"/>
    </source>
</evidence>
<dbReference type="Pfam" id="PF21982">
    <property type="entry name" value="RecX_HTH1"/>
    <property type="match status" value="1"/>
</dbReference>
<evidence type="ECO:0000256" key="4">
    <source>
        <dbReference type="ARBA" id="ARBA00022490"/>
    </source>
</evidence>
<feature type="coiled-coil region" evidence="6">
    <location>
        <begin position="142"/>
        <end position="186"/>
    </location>
</feature>
<dbReference type="RefSeq" id="WP_066266309.1">
    <property type="nucleotide sequence ID" value="NZ_JARMAB010000028.1"/>
</dbReference>
<evidence type="ECO:0000259" key="7">
    <source>
        <dbReference type="Pfam" id="PF02631"/>
    </source>
</evidence>
<evidence type="ECO:0000256" key="1">
    <source>
        <dbReference type="ARBA" id="ARBA00004496"/>
    </source>
</evidence>
<dbReference type="InterPro" id="IPR003783">
    <property type="entry name" value="Regulatory_RecX"/>
</dbReference>
<keyword evidence="11" id="KW-1185">Reference proteome</keyword>
<comment type="function">
    <text evidence="5">Modulates RecA activity.</text>
</comment>
<evidence type="ECO:0000256" key="6">
    <source>
        <dbReference type="SAM" id="Coils"/>
    </source>
</evidence>
<gene>
    <name evidence="5 10" type="primary">recX</name>
    <name evidence="10" type="ORF">P4T90_18200</name>
</gene>
<dbReference type="PANTHER" id="PTHR33602">
    <property type="entry name" value="REGULATORY PROTEIN RECX FAMILY PROTEIN"/>
    <property type="match status" value="1"/>
</dbReference>
<organism evidence="10 11">
    <name type="scientific">Heyndrickxia acidicola</name>
    <dbReference type="NCBI Taxonomy" id="209389"/>
    <lineage>
        <taxon>Bacteria</taxon>
        <taxon>Bacillati</taxon>
        <taxon>Bacillota</taxon>
        <taxon>Bacilli</taxon>
        <taxon>Bacillales</taxon>
        <taxon>Bacillaceae</taxon>
        <taxon>Heyndrickxia</taxon>
    </lineage>
</organism>
<dbReference type="Pfam" id="PF02631">
    <property type="entry name" value="RecX_HTH2"/>
    <property type="match status" value="1"/>
</dbReference>
<dbReference type="Pfam" id="PF21981">
    <property type="entry name" value="RecX_HTH3"/>
    <property type="match status" value="2"/>
</dbReference>
<dbReference type="PANTHER" id="PTHR33602:SF1">
    <property type="entry name" value="REGULATORY PROTEIN RECX FAMILY PROTEIN"/>
    <property type="match status" value="1"/>
</dbReference>
<dbReference type="InterPro" id="IPR053925">
    <property type="entry name" value="RecX_HTH_3rd"/>
</dbReference>